<dbReference type="Gene3D" id="1.20.120.1760">
    <property type="match status" value="1"/>
</dbReference>
<dbReference type="GO" id="GO:0043337">
    <property type="term" value="F:cardiolipin synthase (CMP-forming)"/>
    <property type="evidence" value="ECO:0007669"/>
    <property type="project" value="TreeGrafter"/>
</dbReference>
<sequence>MNPKHLPNLISVARILLVYPVVSLLLQQRFGAALALFVVAGLSDGVDGFLAKHYHWQSRLGSYLDPLADKLLLISSYVALGWLGLMPVWLVGLVVLRDLVIFGGAVAYYFMLRPFEGQPTLLSKLNTVLQLVLVFAVIVRQGIAPFPAAVAEALLWLTAFTTLASGAHYVQVWGSSYWREKQRQGPDAA</sequence>
<dbReference type="EC" id="2.7.8.5" evidence="4"/>
<comment type="subcellular location">
    <subcellularLocation>
        <location evidence="1">Membrane</location>
        <topology evidence="1">Multi-pass membrane protein</topology>
    </subcellularLocation>
</comment>
<dbReference type="PANTHER" id="PTHR14269">
    <property type="entry name" value="CDP-DIACYLGLYCEROL--GLYCEROL-3-PHOSPHATE 3-PHOSPHATIDYLTRANSFERASE-RELATED"/>
    <property type="match status" value="1"/>
</dbReference>
<feature type="transmembrane region" description="Helical" evidence="15">
    <location>
        <begin position="127"/>
        <end position="148"/>
    </location>
</feature>
<organism evidence="16 17">
    <name type="scientific">Methylomagnum ishizawai</name>
    <dbReference type="NCBI Taxonomy" id="1760988"/>
    <lineage>
        <taxon>Bacteria</taxon>
        <taxon>Pseudomonadati</taxon>
        <taxon>Pseudomonadota</taxon>
        <taxon>Gammaproteobacteria</taxon>
        <taxon>Methylococcales</taxon>
        <taxon>Methylococcaceae</taxon>
        <taxon>Methylomagnum</taxon>
    </lineage>
</organism>
<proteinExistence type="inferred from homology"/>
<evidence type="ECO:0000256" key="12">
    <source>
        <dbReference type="ARBA" id="ARBA00023209"/>
    </source>
</evidence>
<evidence type="ECO:0000256" key="6">
    <source>
        <dbReference type="ARBA" id="ARBA00022516"/>
    </source>
</evidence>
<evidence type="ECO:0000256" key="13">
    <source>
        <dbReference type="ARBA" id="ARBA00023264"/>
    </source>
</evidence>
<evidence type="ECO:0000256" key="8">
    <source>
        <dbReference type="ARBA" id="ARBA00022692"/>
    </source>
</evidence>
<name>A0A1Y6D6A2_9GAMM</name>
<evidence type="ECO:0000256" key="7">
    <source>
        <dbReference type="ARBA" id="ARBA00022679"/>
    </source>
</evidence>
<comment type="catalytic activity">
    <reaction evidence="14">
        <text>a CDP-1,2-diacyl-sn-glycerol + sn-glycerol 3-phosphate = a 1,2-diacyl-sn-glycero-3-phospho-(1'-sn-glycero-3'-phosphate) + CMP + H(+)</text>
        <dbReference type="Rhea" id="RHEA:12593"/>
        <dbReference type="ChEBI" id="CHEBI:15378"/>
        <dbReference type="ChEBI" id="CHEBI:57597"/>
        <dbReference type="ChEBI" id="CHEBI:58332"/>
        <dbReference type="ChEBI" id="CHEBI:60110"/>
        <dbReference type="ChEBI" id="CHEBI:60377"/>
        <dbReference type="EC" id="2.7.8.5"/>
    </reaction>
</comment>
<protein>
    <recommendedName>
        <fullName evidence="5">CDP-diacylglycerol--glycerol-3-phosphate 3-phosphatidyltransferase</fullName>
        <ecNumber evidence="4">2.7.8.5</ecNumber>
    </recommendedName>
</protein>
<dbReference type="GO" id="GO:0032049">
    <property type="term" value="P:cardiolipin biosynthetic process"/>
    <property type="evidence" value="ECO:0007669"/>
    <property type="project" value="TreeGrafter"/>
</dbReference>
<dbReference type="GO" id="GO:0008444">
    <property type="term" value="F:CDP-diacylglycerol-glycerol-3-phosphate 3-phosphatidyltransferase activity"/>
    <property type="evidence" value="ECO:0007669"/>
    <property type="project" value="UniProtKB-EC"/>
</dbReference>
<evidence type="ECO:0000256" key="5">
    <source>
        <dbReference type="ARBA" id="ARBA00014944"/>
    </source>
</evidence>
<evidence type="ECO:0000313" key="16">
    <source>
        <dbReference type="EMBL" id="SMF95445.1"/>
    </source>
</evidence>
<keyword evidence="7 16" id="KW-0808">Transferase</keyword>
<evidence type="ECO:0000256" key="14">
    <source>
        <dbReference type="ARBA" id="ARBA00048586"/>
    </source>
</evidence>
<keyword evidence="6" id="KW-0444">Lipid biosynthesis</keyword>
<feature type="transmembrane region" description="Helical" evidence="15">
    <location>
        <begin position="32"/>
        <end position="50"/>
    </location>
</feature>
<dbReference type="PANTHER" id="PTHR14269:SF60">
    <property type="entry name" value="CARDIOLIPIN SYNTHASE (CMP-FORMING)"/>
    <property type="match status" value="1"/>
</dbReference>
<evidence type="ECO:0000256" key="11">
    <source>
        <dbReference type="ARBA" id="ARBA00023136"/>
    </source>
</evidence>
<keyword evidence="9 15" id="KW-1133">Transmembrane helix</keyword>
<keyword evidence="11 15" id="KW-0472">Membrane</keyword>
<dbReference type="AlphaFoldDB" id="A0A1Y6D6A2"/>
<evidence type="ECO:0000256" key="2">
    <source>
        <dbReference type="ARBA" id="ARBA00005042"/>
    </source>
</evidence>
<dbReference type="OrthoDB" id="9796672at2"/>
<accession>A0A1Y6D6A2</accession>
<keyword evidence="10" id="KW-0443">Lipid metabolism</keyword>
<reference evidence="16 17" key="1">
    <citation type="submission" date="2016-12" db="EMBL/GenBank/DDBJ databases">
        <authorList>
            <person name="Song W.-J."/>
            <person name="Kurnit D.M."/>
        </authorList>
    </citation>
    <scope>NUCLEOTIDE SEQUENCE [LARGE SCALE GENOMIC DNA]</scope>
    <source>
        <strain evidence="16 17">175</strain>
    </source>
</reference>
<gene>
    <name evidence="16" type="ORF">SAMN02949497_2809</name>
</gene>
<evidence type="ECO:0000256" key="15">
    <source>
        <dbReference type="SAM" id="Phobius"/>
    </source>
</evidence>
<keyword evidence="13" id="KW-1208">Phospholipid metabolism</keyword>
<keyword evidence="8 15" id="KW-0812">Transmembrane</keyword>
<dbReference type="RefSeq" id="WP_085216250.1">
    <property type="nucleotide sequence ID" value="NZ_FXAM01000001.1"/>
</dbReference>
<feature type="transmembrane region" description="Helical" evidence="15">
    <location>
        <begin position="7"/>
        <end position="26"/>
    </location>
</feature>
<dbReference type="STRING" id="1760988.SAMN02949497_2809"/>
<evidence type="ECO:0000256" key="10">
    <source>
        <dbReference type="ARBA" id="ARBA00023098"/>
    </source>
</evidence>
<evidence type="ECO:0000256" key="4">
    <source>
        <dbReference type="ARBA" id="ARBA00013170"/>
    </source>
</evidence>
<feature type="transmembrane region" description="Helical" evidence="15">
    <location>
        <begin position="154"/>
        <end position="174"/>
    </location>
</feature>
<dbReference type="EMBL" id="FXAM01000001">
    <property type="protein sequence ID" value="SMF95445.1"/>
    <property type="molecule type" value="Genomic_DNA"/>
</dbReference>
<keyword evidence="12" id="KW-0594">Phospholipid biosynthesis</keyword>
<evidence type="ECO:0000313" key="17">
    <source>
        <dbReference type="Proteomes" id="UP000192923"/>
    </source>
</evidence>
<dbReference type="InterPro" id="IPR000462">
    <property type="entry name" value="CDP-OH_P_trans"/>
</dbReference>
<dbReference type="InterPro" id="IPR004570">
    <property type="entry name" value="Phosphatidylglycerol_P_synth"/>
</dbReference>
<dbReference type="Proteomes" id="UP000192923">
    <property type="component" value="Unassembled WGS sequence"/>
</dbReference>
<comment type="pathway">
    <text evidence="2">Phospholipid metabolism; phosphatidylglycerol biosynthesis; phosphatidylglycerol from CDP-diacylglycerol: step 1/2.</text>
</comment>
<feature type="transmembrane region" description="Helical" evidence="15">
    <location>
        <begin position="71"/>
        <end position="93"/>
    </location>
</feature>
<dbReference type="InterPro" id="IPR043130">
    <property type="entry name" value="CDP-OH_PTrfase_TM_dom"/>
</dbReference>
<dbReference type="GO" id="GO:0016020">
    <property type="term" value="C:membrane"/>
    <property type="evidence" value="ECO:0007669"/>
    <property type="project" value="UniProtKB-SubCell"/>
</dbReference>
<dbReference type="InterPro" id="IPR050324">
    <property type="entry name" value="CDP-alcohol_PTase-I"/>
</dbReference>
<dbReference type="Pfam" id="PF01066">
    <property type="entry name" value="CDP-OH_P_transf"/>
    <property type="match status" value="1"/>
</dbReference>
<evidence type="ECO:0000256" key="1">
    <source>
        <dbReference type="ARBA" id="ARBA00004141"/>
    </source>
</evidence>
<keyword evidence="17" id="KW-1185">Reference proteome</keyword>
<dbReference type="PIRSF" id="PIRSF000847">
    <property type="entry name" value="Phos_ph_gly_syn"/>
    <property type="match status" value="1"/>
</dbReference>
<evidence type="ECO:0000256" key="9">
    <source>
        <dbReference type="ARBA" id="ARBA00022989"/>
    </source>
</evidence>
<comment type="similarity">
    <text evidence="3">Belongs to the CDP-alcohol phosphatidyltransferase class-I family.</text>
</comment>
<evidence type="ECO:0000256" key="3">
    <source>
        <dbReference type="ARBA" id="ARBA00010441"/>
    </source>
</evidence>